<proteinExistence type="inferred from homology"/>
<organism evidence="8 9">
    <name type="scientific">Penicillium cataractarum</name>
    <dbReference type="NCBI Taxonomy" id="2100454"/>
    <lineage>
        <taxon>Eukaryota</taxon>
        <taxon>Fungi</taxon>
        <taxon>Dikarya</taxon>
        <taxon>Ascomycota</taxon>
        <taxon>Pezizomycotina</taxon>
        <taxon>Eurotiomycetes</taxon>
        <taxon>Eurotiomycetidae</taxon>
        <taxon>Eurotiales</taxon>
        <taxon>Aspergillaceae</taxon>
        <taxon>Penicillium</taxon>
    </lineage>
</organism>
<dbReference type="GO" id="GO:0000776">
    <property type="term" value="C:kinetochore"/>
    <property type="evidence" value="ECO:0007669"/>
    <property type="project" value="UniProtKB-KW"/>
</dbReference>
<keyword evidence="5" id="KW-0539">Nucleus</keyword>
<dbReference type="InterPro" id="IPR052484">
    <property type="entry name" value="CENP-W/WIP1"/>
</dbReference>
<comment type="similarity">
    <text evidence="7">Belongs to the CENP-W/WIP1 family.</text>
</comment>
<dbReference type="CDD" id="cd13732">
    <property type="entry name" value="HFD_CENP-W"/>
    <property type="match status" value="1"/>
</dbReference>
<evidence type="ECO:0000313" key="9">
    <source>
        <dbReference type="Proteomes" id="UP001147782"/>
    </source>
</evidence>
<keyword evidence="9" id="KW-1185">Reference proteome</keyword>
<evidence type="ECO:0000256" key="5">
    <source>
        <dbReference type="ARBA" id="ARBA00023242"/>
    </source>
</evidence>
<dbReference type="InterPro" id="IPR009072">
    <property type="entry name" value="Histone-fold"/>
</dbReference>
<comment type="subcellular location">
    <subcellularLocation>
        <location evidence="2">Chromosome</location>
        <location evidence="2">Centromere</location>
        <location evidence="2">Kinetochore</location>
    </subcellularLocation>
    <subcellularLocation>
        <location evidence="1">Nucleus</location>
    </subcellularLocation>
</comment>
<dbReference type="RefSeq" id="XP_056552215.1">
    <property type="nucleotide sequence ID" value="XM_056703215.1"/>
</dbReference>
<dbReference type="GO" id="GO:0046982">
    <property type="term" value="F:protein heterodimerization activity"/>
    <property type="evidence" value="ECO:0007669"/>
    <property type="project" value="InterPro"/>
</dbReference>
<dbReference type="GO" id="GO:0051382">
    <property type="term" value="P:kinetochore assembly"/>
    <property type="evidence" value="ECO:0007669"/>
    <property type="project" value="TreeGrafter"/>
</dbReference>
<evidence type="ECO:0000313" key="8">
    <source>
        <dbReference type="EMBL" id="KAJ5364589.1"/>
    </source>
</evidence>
<dbReference type="Proteomes" id="UP001147782">
    <property type="component" value="Unassembled WGS sequence"/>
</dbReference>
<dbReference type="GO" id="GO:0007059">
    <property type="term" value="P:chromosome segregation"/>
    <property type="evidence" value="ECO:0007669"/>
    <property type="project" value="TreeGrafter"/>
</dbReference>
<dbReference type="GeneID" id="81442394"/>
<evidence type="ECO:0000256" key="3">
    <source>
        <dbReference type="ARBA" id="ARBA00022454"/>
    </source>
</evidence>
<keyword evidence="4" id="KW-0995">Kinetochore</keyword>
<dbReference type="EMBL" id="JAPZBS010000008">
    <property type="protein sequence ID" value="KAJ5364589.1"/>
    <property type="molecule type" value="Genomic_DNA"/>
</dbReference>
<dbReference type="PANTHER" id="PTHR34832:SF1">
    <property type="entry name" value="CENTROMERE PROTEIN W"/>
    <property type="match status" value="1"/>
</dbReference>
<keyword evidence="6" id="KW-0137">Centromere</keyword>
<dbReference type="GO" id="GO:0000278">
    <property type="term" value="P:mitotic cell cycle"/>
    <property type="evidence" value="ECO:0007669"/>
    <property type="project" value="TreeGrafter"/>
</dbReference>
<gene>
    <name evidence="8" type="ORF">N7496_010302</name>
</gene>
<evidence type="ECO:0000256" key="6">
    <source>
        <dbReference type="ARBA" id="ARBA00023328"/>
    </source>
</evidence>
<keyword evidence="3" id="KW-0158">Chromosome</keyword>
<sequence length="103" mass="11783">MAATQKLYPRGTVKRIVKAHSNRSVGKNADILVRPTTQRLATRQISLLTGDFPMVLQIFLDYMLFMQELMREASIRSRKSGEKNISANSIRKVTEKTLRKFQG</sequence>
<protein>
    <submittedName>
        <fullName evidence="8">Transcriptional regulator family: Histone-like TF</fullName>
    </submittedName>
</protein>
<dbReference type="OrthoDB" id="2543597at2759"/>
<dbReference type="AlphaFoldDB" id="A0A9W9RSR4"/>
<dbReference type="Gene3D" id="1.10.20.10">
    <property type="entry name" value="Histone, subunit A"/>
    <property type="match status" value="2"/>
</dbReference>
<dbReference type="PANTHER" id="PTHR34832">
    <property type="entry name" value="CENTROMERE PROTEIN W"/>
    <property type="match status" value="1"/>
</dbReference>
<evidence type="ECO:0000256" key="4">
    <source>
        <dbReference type="ARBA" id="ARBA00022838"/>
    </source>
</evidence>
<evidence type="ECO:0000256" key="7">
    <source>
        <dbReference type="ARBA" id="ARBA00038432"/>
    </source>
</evidence>
<comment type="caution">
    <text evidence="8">The sequence shown here is derived from an EMBL/GenBank/DDBJ whole genome shotgun (WGS) entry which is preliminary data.</text>
</comment>
<accession>A0A9W9RSR4</accession>
<reference evidence="8" key="1">
    <citation type="submission" date="2022-11" db="EMBL/GenBank/DDBJ databases">
        <authorList>
            <person name="Petersen C."/>
        </authorList>
    </citation>
    <scope>NUCLEOTIDE SEQUENCE</scope>
    <source>
        <strain evidence="8">IBT 29864</strain>
    </source>
</reference>
<evidence type="ECO:0000256" key="1">
    <source>
        <dbReference type="ARBA" id="ARBA00004123"/>
    </source>
</evidence>
<evidence type="ECO:0000256" key="2">
    <source>
        <dbReference type="ARBA" id="ARBA00004629"/>
    </source>
</evidence>
<reference evidence="8" key="2">
    <citation type="journal article" date="2023" name="IMA Fungus">
        <title>Comparative genomic study of the Penicillium genus elucidates a diverse pangenome and 15 lateral gene transfer events.</title>
        <authorList>
            <person name="Petersen C."/>
            <person name="Sorensen T."/>
            <person name="Nielsen M.R."/>
            <person name="Sondergaard T.E."/>
            <person name="Sorensen J.L."/>
            <person name="Fitzpatrick D.A."/>
            <person name="Frisvad J.C."/>
            <person name="Nielsen K.L."/>
        </authorList>
    </citation>
    <scope>NUCLEOTIDE SEQUENCE</scope>
    <source>
        <strain evidence="8">IBT 29864</strain>
    </source>
</reference>
<dbReference type="GO" id="GO:0005654">
    <property type="term" value="C:nucleoplasm"/>
    <property type="evidence" value="ECO:0007669"/>
    <property type="project" value="TreeGrafter"/>
</dbReference>
<name>A0A9W9RSR4_9EURO</name>